<evidence type="ECO:0000259" key="2">
    <source>
        <dbReference type="PROSITE" id="PS50172"/>
    </source>
</evidence>
<name>A0A1D1ZRZ2_AUXPR</name>
<dbReference type="Pfam" id="PF12738">
    <property type="entry name" value="PTCB-BRCT"/>
    <property type="match status" value="1"/>
</dbReference>
<reference evidence="3" key="1">
    <citation type="submission" date="2015-08" db="EMBL/GenBank/DDBJ databases">
        <authorList>
            <person name="Babu N.S."/>
            <person name="Beckwith C.J."/>
            <person name="Beseler K.G."/>
            <person name="Brison A."/>
            <person name="Carone J.V."/>
            <person name="Caskin T.P."/>
            <person name="Diamond M."/>
            <person name="Durham M.E."/>
            <person name="Foxe J.M."/>
            <person name="Go M."/>
            <person name="Henderson B.A."/>
            <person name="Jones I.B."/>
            <person name="McGettigan J.A."/>
            <person name="Micheletti S.J."/>
            <person name="Nasrallah M.E."/>
            <person name="Ortiz D."/>
            <person name="Piller C.R."/>
            <person name="Privatt S.R."/>
            <person name="Schneider S.L."/>
            <person name="Sharp S."/>
            <person name="Smith T.C."/>
            <person name="Stanton J.D."/>
            <person name="Ullery H.E."/>
            <person name="Wilson R.J."/>
            <person name="Serrano M.G."/>
            <person name="Buck G."/>
            <person name="Lee V."/>
            <person name="Wang Y."/>
            <person name="Carvalho R."/>
            <person name="Voegtly L."/>
            <person name="Shi R."/>
            <person name="Duckworth R."/>
            <person name="Johnson A."/>
            <person name="Loviza R."/>
            <person name="Walstead R."/>
            <person name="Shah Z."/>
            <person name="Kiflezghi M."/>
            <person name="Wade K."/>
            <person name="Ball S.L."/>
            <person name="Bradley K.W."/>
            <person name="Asai D.J."/>
            <person name="Bowman C.A."/>
            <person name="Russell D.A."/>
            <person name="Pope W.H."/>
            <person name="Jacobs-Sera D."/>
            <person name="Hendrix R.W."/>
            <person name="Hatfull G.F."/>
        </authorList>
    </citation>
    <scope>NUCLEOTIDE SEQUENCE</scope>
</reference>
<dbReference type="AlphaFoldDB" id="A0A1D1ZRZ2"/>
<protein>
    <recommendedName>
        <fullName evidence="2">BRCT domain-containing protein</fullName>
    </recommendedName>
</protein>
<evidence type="ECO:0000313" key="3">
    <source>
        <dbReference type="EMBL" id="JAT69627.1"/>
    </source>
</evidence>
<gene>
    <name evidence="3" type="ORF">g.6098</name>
</gene>
<dbReference type="Gene3D" id="3.40.50.10190">
    <property type="entry name" value="BRCT domain"/>
    <property type="match status" value="1"/>
</dbReference>
<proteinExistence type="predicted"/>
<accession>A0A1D1ZRZ2</accession>
<dbReference type="PROSITE" id="PS50172">
    <property type="entry name" value="BRCT"/>
    <property type="match status" value="1"/>
</dbReference>
<evidence type="ECO:0000256" key="1">
    <source>
        <dbReference type="SAM" id="MobiDB-lite"/>
    </source>
</evidence>
<organism evidence="3">
    <name type="scientific">Auxenochlorella protothecoides</name>
    <name type="common">Green microalga</name>
    <name type="synonym">Chlorella protothecoides</name>
    <dbReference type="NCBI Taxonomy" id="3075"/>
    <lineage>
        <taxon>Eukaryota</taxon>
        <taxon>Viridiplantae</taxon>
        <taxon>Chlorophyta</taxon>
        <taxon>core chlorophytes</taxon>
        <taxon>Trebouxiophyceae</taxon>
        <taxon>Chlorellales</taxon>
        <taxon>Chlorellaceae</taxon>
        <taxon>Auxenochlorella</taxon>
    </lineage>
</organism>
<feature type="compositionally biased region" description="Basic and acidic residues" evidence="1">
    <location>
        <begin position="212"/>
        <end position="223"/>
    </location>
</feature>
<feature type="region of interest" description="Disordered" evidence="1">
    <location>
        <begin position="123"/>
        <end position="146"/>
    </location>
</feature>
<feature type="domain" description="BRCT" evidence="2">
    <location>
        <begin position="32"/>
        <end position="118"/>
    </location>
</feature>
<dbReference type="InterPro" id="IPR036420">
    <property type="entry name" value="BRCT_dom_sf"/>
</dbReference>
<dbReference type="EMBL" id="GDKF01008995">
    <property type="protein sequence ID" value="JAT69627.1"/>
    <property type="molecule type" value="Transcribed_RNA"/>
</dbReference>
<feature type="non-terminal residue" evidence="3">
    <location>
        <position position="1"/>
    </location>
</feature>
<dbReference type="InterPro" id="IPR001357">
    <property type="entry name" value="BRCT_dom"/>
</dbReference>
<sequence length="446" mass="48552">TMHSWNHVMTTDDPRTRPHHQITMRQAVGAPVVTLTGITGPLRRDLRDIVERLGGTYCGDYRAGHTTHLVCCGLLMGSFLTEKLQAAQQSASTAIVDAQWLRESDACGRFVPCAPYQRQYAASVEDSNSTSERPWSVEKPRCEPPAAASPRLQDVCDLLFVAGQSHAHGTMDDDPRDSLSAFGKLSLSPTLLGQHEEQGQPWTPPVSLPAHNGDEAPAADKHVTRSPMDPEAQGASSFAANDGDLCPSPVARAVPGSRIELQGQYARHREGKNAMLAAIQQYHGVATMADARFWRGAGITAPSGATCRVRTGDLTHGATMLYDVSPGGSFQYANVLVHSIYQLAPDGEVWMLHKYLFTRQDLQERTTWRKFLQKHQVSENELVMSSGDYHSPLDLVQGTFKLTLGGATPLPASATGRKFCRWALDPSTGRSVSLKAVLVRDSTSRG</sequence>
<dbReference type="SUPFAM" id="SSF52113">
    <property type="entry name" value="BRCT domain"/>
    <property type="match status" value="1"/>
</dbReference>
<dbReference type="SMART" id="SM00292">
    <property type="entry name" value="BRCT"/>
    <property type="match status" value="1"/>
</dbReference>
<feature type="region of interest" description="Disordered" evidence="1">
    <location>
        <begin position="194"/>
        <end position="242"/>
    </location>
</feature>